<evidence type="ECO:0000256" key="4">
    <source>
        <dbReference type="ARBA" id="ARBA00005163"/>
    </source>
</evidence>
<evidence type="ECO:0000256" key="16">
    <source>
        <dbReference type="ARBA" id="ARBA00023136"/>
    </source>
</evidence>
<keyword evidence="8" id="KW-0997">Cell inner membrane</keyword>
<keyword evidence="10" id="KW-0349">Heme</keyword>
<evidence type="ECO:0000256" key="15">
    <source>
        <dbReference type="ARBA" id="ARBA00023004"/>
    </source>
</evidence>
<dbReference type="Proteomes" id="UP000245506">
    <property type="component" value="Unassembled WGS sequence"/>
</dbReference>
<evidence type="ECO:0000256" key="12">
    <source>
        <dbReference type="ARBA" id="ARBA00022723"/>
    </source>
</evidence>
<organism evidence="18 19">
    <name type="scientific">Leucothrix arctica</name>
    <dbReference type="NCBI Taxonomy" id="1481894"/>
    <lineage>
        <taxon>Bacteria</taxon>
        <taxon>Pseudomonadati</taxon>
        <taxon>Pseudomonadota</taxon>
        <taxon>Gammaproteobacteria</taxon>
        <taxon>Thiotrichales</taxon>
        <taxon>Thiotrichaceae</taxon>
        <taxon>Leucothrix</taxon>
    </lineage>
</organism>
<dbReference type="EMBL" id="QGKL01000026">
    <property type="protein sequence ID" value="PWQ96778.1"/>
    <property type="molecule type" value="Genomic_DNA"/>
</dbReference>
<keyword evidence="19" id="KW-1185">Reference proteome</keyword>
<dbReference type="GO" id="GO:0046872">
    <property type="term" value="F:metal ion binding"/>
    <property type="evidence" value="ECO:0007669"/>
    <property type="project" value="UniProtKB-KW"/>
</dbReference>
<evidence type="ECO:0000256" key="3">
    <source>
        <dbReference type="ARBA" id="ARBA00004429"/>
    </source>
</evidence>
<comment type="caution">
    <text evidence="18">The sequence shown here is derived from an EMBL/GenBank/DDBJ whole genome shotgun (WGS) entry which is preliminary data.</text>
</comment>
<dbReference type="NCBIfam" id="TIGR02968">
    <property type="entry name" value="succ_dehyd_anc"/>
    <property type="match status" value="1"/>
</dbReference>
<keyword evidence="6" id="KW-0813">Transport</keyword>
<dbReference type="PANTHER" id="PTHR38689:SF1">
    <property type="entry name" value="SUCCINATE DEHYDROGENASE HYDROPHOBIC MEMBRANE ANCHOR SUBUNIT"/>
    <property type="match status" value="1"/>
</dbReference>
<dbReference type="GO" id="GO:0005886">
    <property type="term" value="C:plasma membrane"/>
    <property type="evidence" value="ECO:0007669"/>
    <property type="project" value="UniProtKB-SubCell"/>
</dbReference>
<keyword evidence="11 17" id="KW-0812">Transmembrane</keyword>
<keyword evidence="9" id="KW-0816">Tricarboxylic acid cycle</keyword>
<evidence type="ECO:0000256" key="7">
    <source>
        <dbReference type="ARBA" id="ARBA00022475"/>
    </source>
</evidence>
<comment type="function">
    <text evidence="2">Membrane-anchoring subunit of succinate dehydrogenase (SDH).</text>
</comment>
<evidence type="ECO:0000313" key="18">
    <source>
        <dbReference type="EMBL" id="PWQ96778.1"/>
    </source>
</evidence>
<keyword evidence="13" id="KW-0249">Electron transport</keyword>
<protein>
    <recommendedName>
        <fullName evidence="5">Succinate dehydrogenase hydrophobic membrane anchor subunit</fullName>
    </recommendedName>
</protein>
<dbReference type="SUPFAM" id="SSF81343">
    <property type="entry name" value="Fumarate reductase respiratory complex transmembrane subunits"/>
    <property type="match status" value="1"/>
</dbReference>
<evidence type="ECO:0000256" key="13">
    <source>
        <dbReference type="ARBA" id="ARBA00022982"/>
    </source>
</evidence>
<evidence type="ECO:0000256" key="8">
    <source>
        <dbReference type="ARBA" id="ARBA00022519"/>
    </source>
</evidence>
<name>A0A317CE07_9GAMM</name>
<reference evidence="18 19" key="1">
    <citation type="submission" date="2018-05" db="EMBL/GenBank/DDBJ databases">
        <title>Leucothrix arctica sp. nov., isolated from Arctic seawater.</title>
        <authorList>
            <person name="Choi A."/>
            <person name="Baek K."/>
        </authorList>
    </citation>
    <scope>NUCLEOTIDE SEQUENCE [LARGE SCALE GENOMIC DNA]</scope>
    <source>
        <strain evidence="18 19">IMCC9719</strain>
    </source>
</reference>
<dbReference type="AlphaFoldDB" id="A0A317CE07"/>
<dbReference type="UniPathway" id="UPA00223"/>
<comment type="subcellular location">
    <subcellularLocation>
        <location evidence="3">Cell inner membrane</location>
        <topology evidence="3">Multi-pass membrane protein</topology>
    </subcellularLocation>
</comment>
<evidence type="ECO:0000256" key="1">
    <source>
        <dbReference type="ARBA" id="ARBA00001971"/>
    </source>
</evidence>
<feature type="transmembrane region" description="Helical" evidence="17">
    <location>
        <begin position="100"/>
        <end position="125"/>
    </location>
</feature>
<keyword evidence="7" id="KW-1003">Cell membrane</keyword>
<dbReference type="CDD" id="cd03495">
    <property type="entry name" value="SQR_TypeC_SdhD_like"/>
    <property type="match status" value="1"/>
</dbReference>
<dbReference type="PANTHER" id="PTHR38689">
    <property type="entry name" value="SUCCINATE DEHYDROGENASE HYDROPHOBIC MEMBRANE ANCHOR SUBUNIT"/>
    <property type="match status" value="1"/>
</dbReference>
<dbReference type="RefSeq" id="WP_109822976.1">
    <property type="nucleotide sequence ID" value="NZ_QGKL01000026.1"/>
</dbReference>
<evidence type="ECO:0000256" key="6">
    <source>
        <dbReference type="ARBA" id="ARBA00022448"/>
    </source>
</evidence>
<evidence type="ECO:0000256" key="9">
    <source>
        <dbReference type="ARBA" id="ARBA00022532"/>
    </source>
</evidence>
<evidence type="ECO:0000256" key="2">
    <source>
        <dbReference type="ARBA" id="ARBA00004050"/>
    </source>
</evidence>
<evidence type="ECO:0000256" key="5">
    <source>
        <dbReference type="ARBA" id="ARBA00019425"/>
    </source>
</evidence>
<gene>
    <name evidence="18" type="primary">sdhD</name>
    <name evidence="18" type="ORF">DKT75_08400</name>
</gene>
<evidence type="ECO:0000256" key="17">
    <source>
        <dbReference type="SAM" id="Phobius"/>
    </source>
</evidence>
<dbReference type="GO" id="GO:0006099">
    <property type="term" value="P:tricarboxylic acid cycle"/>
    <property type="evidence" value="ECO:0007669"/>
    <property type="project" value="UniProtKB-UniPathway"/>
</dbReference>
<keyword evidence="15" id="KW-0408">Iron</keyword>
<evidence type="ECO:0000256" key="14">
    <source>
        <dbReference type="ARBA" id="ARBA00022989"/>
    </source>
</evidence>
<accession>A0A317CE07</accession>
<dbReference type="OrthoDB" id="9809280at2"/>
<dbReference type="InterPro" id="IPR034804">
    <property type="entry name" value="SQR/QFR_C/D"/>
</dbReference>
<keyword evidence="12" id="KW-0479">Metal-binding</keyword>
<keyword evidence="16 17" id="KW-0472">Membrane</keyword>
<dbReference type="InterPro" id="IPR014312">
    <property type="entry name" value="Succ_DH_anchor"/>
</dbReference>
<evidence type="ECO:0000313" key="19">
    <source>
        <dbReference type="Proteomes" id="UP000245506"/>
    </source>
</evidence>
<comment type="cofactor">
    <cofactor evidence="1">
        <name>heme</name>
        <dbReference type="ChEBI" id="CHEBI:30413"/>
    </cofactor>
</comment>
<keyword evidence="14 17" id="KW-1133">Transmembrane helix</keyword>
<proteinExistence type="predicted"/>
<dbReference type="Pfam" id="PF01127">
    <property type="entry name" value="Sdh_cyt"/>
    <property type="match status" value="1"/>
</dbReference>
<sequence length="127" mass="13996">MSKFRSPLSVAKGHGSAKSGTHHFWMQRVTAVALVPLVLWFCLSLAMMPEATYATVVAWMKSPFNSVMLMLSIVASFYHLSMGLQVILEDYVSNIKIHMASIMIMKLSCFFFASLGVFSVIKIAVGG</sequence>
<comment type="pathway">
    <text evidence="4">Carbohydrate metabolism; tricarboxylic acid cycle.</text>
</comment>
<feature type="transmembrane region" description="Helical" evidence="17">
    <location>
        <begin position="64"/>
        <end position="88"/>
    </location>
</feature>
<evidence type="ECO:0000256" key="10">
    <source>
        <dbReference type="ARBA" id="ARBA00022617"/>
    </source>
</evidence>
<dbReference type="GO" id="GO:0009055">
    <property type="term" value="F:electron transfer activity"/>
    <property type="evidence" value="ECO:0007669"/>
    <property type="project" value="TreeGrafter"/>
</dbReference>
<dbReference type="InterPro" id="IPR000701">
    <property type="entry name" value="SuccDH_FuR_B_TM-su"/>
</dbReference>
<dbReference type="GO" id="GO:0017004">
    <property type="term" value="P:cytochrome complex assembly"/>
    <property type="evidence" value="ECO:0007669"/>
    <property type="project" value="TreeGrafter"/>
</dbReference>
<evidence type="ECO:0000256" key="11">
    <source>
        <dbReference type="ARBA" id="ARBA00022692"/>
    </source>
</evidence>
<dbReference type="Gene3D" id="1.20.1300.10">
    <property type="entry name" value="Fumarate reductase/succinate dehydrogenase, transmembrane subunit"/>
    <property type="match status" value="1"/>
</dbReference>
<dbReference type="GO" id="GO:0020037">
    <property type="term" value="F:heme binding"/>
    <property type="evidence" value="ECO:0007669"/>
    <property type="project" value="InterPro"/>
</dbReference>